<dbReference type="EMBL" id="LXQA010799441">
    <property type="protein sequence ID" value="MCI71599.1"/>
    <property type="molecule type" value="Genomic_DNA"/>
</dbReference>
<accession>A0A392UDJ5</accession>
<feature type="non-terminal residue" evidence="1">
    <location>
        <position position="1"/>
    </location>
</feature>
<dbReference type="AlphaFoldDB" id="A0A392UDJ5"/>
<comment type="caution">
    <text evidence="1">The sequence shown here is derived from an EMBL/GenBank/DDBJ whole genome shotgun (WGS) entry which is preliminary data.</text>
</comment>
<evidence type="ECO:0000313" key="2">
    <source>
        <dbReference type="Proteomes" id="UP000265520"/>
    </source>
</evidence>
<organism evidence="1 2">
    <name type="scientific">Trifolium medium</name>
    <dbReference type="NCBI Taxonomy" id="97028"/>
    <lineage>
        <taxon>Eukaryota</taxon>
        <taxon>Viridiplantae</taxon>
        <taxon>Streptophyta</taxon>
        <taxon>Embryophyta</taxon>
        <taxon>Tracheophyta</taxon>
        <taxon>Spermatophyta</taxon>
        <taxon>Magnoliopsida</taxon>
        <taxon>eudicotyledons</taxon>
        <taxon>Gunneridae</taxon>
        <taxon>Pentapetalae</taxon>
        <taxon>rosids</taxon>
        <taxon>fabids</taxon>
        <taxon>Fabales</taxon>
        <taxon>Fabaceae</taxon>
        <taxon>Papilionoideae</taxon>
        <taxon>50 kb inversion clade</taxon>
        <taxon>NPAAA clade</taxon>
        <taxon>Hologalegina</taxon>
        <taxon>IRL clade</taxon>
        <taxon>Trifolieae</taxon>
        <taxon>Trifolium</taxon>
    </lineage>
</organism>
<name>A0A392UDJ5_9FABA</name>
<protein>
    <submittedName>
        <fullName evidence="1">Uncharacterized protein</fullName>
    </submittedName>
</protein>
<dbReference type="Proteomes" id="UP000265520">
    <property type="component" value="Unassembled WGS sequence"/>
</dbReference>
<reference evidence="1 2" key="1">
    <citation type="journal article" date="2018" name="Front. Plant Sci.">
        <title>Red Clover (Trifolium pratense) and Zigzag Clover (T. medium) - A Picture of Genomic Similarities and Differences.</title>
        <authorList>
            <person name="Dluhosova J."/>
            <person name="Istvanek J."/>
            <person name="Nedelnik J."/>
            <person name="Repkova J."/>
        </authorList>
    </citation>
    <scope>NUCLEOTIDE SEQUENCE [LARGE SCALE GENOMIC DNA]</scope>
    <source>
        <strain evidence="2">cv. 10/8</strain>
        <tissue evidence="1">Leaf</tissue>
    </source>
</reference>
<sequence>HHHRVLVAHGGFAICKRHCVGRFGLELVFGGGRIIAKRHL</sequence>
<proteinExistence type="predicted"/>
<keyword evidence="2" id="KW-1185">Reference proteome</keyword>
<evidence type="ECO:0000313" key="1">
    <source>
        <dbReference type="EMBL" id="MCI71599.1"/>
    </source>
</evidence>